<dbReference type="EC" id="3.6.4.-" evidence="7"/>
<protein>
    <recommendedName>
        <fullName evidence="7">Endonuclease MutS2</fullName>
        <ecNumber evidence="7">3.1.-.-</ecNumber>
    </recommendedName>
    <alternativeName>
        <fullName evidence="7">Ribosome-associated protein quality control-upstream factor</fullName>
        <shortName evidence="7">RQC-upstream factor</shortName>
        <shortName evidence="7">RqcU</shortName>
        <ecNumber evidence="7">3.6.4.-</ecNumber>
    </alternativeName>
</protein>
<dbReference type="GO" id="GO:0043023">
    <property type="term" value="F:ribosomal large subunit binding"/>
    <property type="evidence" value="ECO:0007669"/>
    <property type="project" value="UniProtKB-UniRule"/>
</dbReference>
<dbReference type="GO" id="GO:0030983">
    <property type="term" value="F:mismatched DNA binding"/>
    <property type="evidence" value="ECO:0007669"/>
    <property type="project" value="InterPro"/>
</dbReference>
<dbReference type="SUPFAM" id="SSF48334">
    <property type="entry name" value="DNA repair protein MutS, domain III"/>
    <property type="match status" value="1"/>
</dbReference>
<dbReference type="Gene3D" id="3.40.50.300">
    <property type="entry name" value="P-loop containing nucleotide triphosphate hydrolases"/>
    <property type="match status" value="1"/>
</dbReference>
<dbReference type="InterPro" id="IPR046893">
    <property type="entry name" value="MSSS"/>
</dbReference>
<dbReference type="InterPro" id="IPR002625">
    <property type="entry name" value="Smr_dom"/>
</dbReference>
<proteinExistence type="inferred from homology"/>
<dbReference type="RefSeq" id="WP_126614149.1">
    <property type="nucleotide sequence ID" value="NZ_CP034562.1"/>
</dbReference>
<dbReference type="PROSITE" id="PS50828">
    <property type="entry name" value="SMR"/>
    <property type="match status" value="1"/>
</dbReference>
<dbReference type="HAMAP" id="MF_00092">
    <property type="entry name" value="MutS2"/>
    <property type="match status" value="1"/>
</dbReference>
<dbReference type="SMART" id="SM00533">
    <property type="entry name" value="MUTSd"/>
    <property type="match status" value="1"/>
</dbReference>
<dbReference type="GO" id="GO:0005524">
    <property type="term" value="F:ATP binding"/>
    <property type="evidence" value="ECO:0007669"/>
    <property type="project" value="UniProtKB-UniRule"/>
</dbReference>
<dbReference type="GO" id="GO:0006298">
    <property type="term" value="P:mismatch repair"/>
    <property type="evidence" value="ECO:0007669"/>
    <property type="project" value="InterPro"/>
</dbReference>
<dbReference type="InterPro" id="IPR036063">
    <property type="entry name" value="Smr_dom_sf"/>
</dbReference>
<dbReference type="InterPro" id="IPR045076">
    <property type="entry name" value="MutS"/>
</dbReference>
<dbReference type="Pfam" id="PF00488">
    <property type="entry name" value="MutS_V"/>
    <property type="match status" value="1"/>
</dbReference>
<dbReference type="OrthoDB" id="9808166at2"/>
<comment type="similarity">
    <text evidence="7">Belongs to the DNA mismatch repair MutS family. MutS2 subfamily.</text>
</comment>
<dbReference type="AlphaFoldDB" id="A0A3Q9FN76"/>
<dbReference type="GO" id="GO:0045910">
    <property type="term" value="P:negative regulation of DNA recombination"/>
    <property type="evidence" value="ECO:0007669"/>
    <property type="project" value="InterPro"/>
</dbReference>
<evidence type="ECO:0000256" key="2">
    <source>
        <dbReference type="ARBA" id="ARBA00022741"/>
    </source>
</evidence>
<dbReference type="InterPro" id="IPR005747">
    <property type="entry name" value="MutS2"/>
</dbReference>
<keyword evidence="2 7" id="KW-0547">Nucleotide-binding</keyword>
<evidence type="ECO:0000313" key="11">
    <source>
        <dbReference type="Proteomes" id="UP000267268"/>
    </source>
</evidence>
<dbReference type="NCBIfam" id="TIGR01069">
    <property type="entry name" value="mutS2"/>
    <property type="match status" value="1"/>
</dbReference>
<keyword evidence="1 7" id="KW-0699">rRNA-binding</keyword>
<comment type="function">
    <text evidence="7">Endonuclease that is involved in the suppression of homologous recombination and thus may have a key role in the control of bacterial genetic diversity.</text>
</comment>
<dbReference type="EC" id="3.1.-.-" evidence="7"/>
<dbReference type="GO" id="GO:0004519">
    <property type="term" value="F:endonuclease activity"/>
    <property type="evidence" value="ECO:0007669"/>
    <property type="project" value="UniProtKB-UniRule"/>
</dbReference>
<keyword evidence="3 7" id="KW-0378">Hydrolase</keyword>
<dbReference type="KEGG" id="fll:EI427_09940"/>
<dbReference type="SUPFAM" id="SSF160443">
    <property type="entry name" value="SMR domain-like"/>
    <property type="match status" value="1"/>
</dbReference>
<dbReference type="SUPFAM" id="SSF52540">
    <property type="entry name" value="P-loop containing nucleoside triphosphate hydrolases"/>
    <property type="match status" value="1"/>
</dbReference>
<keyword evidence="8" id="KW-0175">Coiled coil</keyword>
<keyword evidence="6 7" id="KW-0238">DNA-binding</keyword>
<feature type="binding site" evidence="7">
    <location>
        <begin position="346"/>
        <end position="353"/>
    </location>
    <ligand>
        <name>ATP</name>
        <dbReference type="ChEBI" id="CHEBI:30616"/>
    </ligand>
</feature>
<feature type="coiled-coil region" evidence="8">
    <location>
        <begin position="520"/>
        <end position="618"/>
    </location>
</feature>
<dbReference type="SMART" id="SM00534">
    <property type="entry name" value="MUTSac"/>
    <property type="match status" value="1"/>
</dbReference>
<keyword evidence="7 10" id="KW-0255">Endonuclease</keyword>
<dbReference type="PIRSF" id="PIRSF005814">
    <property type="entry name" value="MutS_YshD"/>
    <property type="match status" value="1"/>
</dbReference>
<dbReference type="PANTHER" id="PTHR48466:SF2">
    <property type="entry name" value="OS10G0509000 PROTEIN"/>
    <property type="match status" value="1"/>
</dbReference>
<dbReference type="InterPro" id="IPR007696">
    <property type="entry name" value="DNA_mismatch_repair_MutS_core"/>
</dbReference>
<reference evidence="10 11" key="1">
    <citation type="submission" date="2018-12" db="EMBL/GenBank/DDBJ databases">
        <title>Flammeovirga pectinis sp. nov., isolated from the gut of the Korean scallop, Patinopecten yessoensis.</title>
        <authorList>
            <person name="Bae J.-W."/>
            <person name="Jeong Y.-S."/>
            <person name="Kang W."/>
        </authorList>
    </citation>
    <scope>NUCLEOTIDE SEQUENCE [LARGE SCALE GENOMIC DNA]</scope>
    <source>
        <strain evidence="10 11">L12M1</strain>
    </source>
</reference>
<feature type="domain" description="Smr" evidence="9">
    <location>
        <begin position="729"/>
        <end position="804"/>
    </location>
</feature>
<accession>A0A3Q9FN76</accession>
<dbReference type="InterPro" id="IPR036187">
    <property type="entry name" value="DNA_mismatch_repair_MutS_sf"/>
</dbReference>
<keyword evidence="4 7" id="KW-0067">ATP-binding</keyword>
<keyword evidence="11" id="KW-1185">Reference proteome</keyword>
<evidence type="ECO:0000256" key="1">
    <source>
        <dbReference type="ARBA" id="ARBA00022730"/>
    </source>
</evidence>
<evidence type="ECO:0000256" key="8">
    <source>
        <dbReference type="SAM" id="Coils"/>
    </source>
</evidence>
<evidence type="ECO:0000256" key="3">
    <source>
        <dbReference type="ARBA" id="ARBA00022801"/>
    </source>
</evidence>
<evidence type="ECO:0000256" key="4">
    <source>
        <dbReference type="ARBA" id="ARBA00022840"/>
    </source>
</evidence>
<comment type="subunit">
    <text evidence="7">Homodimer. Binds to stalled ribosomes, contacting rRNA.</text>
</comment>
<evidence type="ECO:0000256" key="6">
    <source>
        <dbReference type="ARBA" id="ARBA00023125"/>
    </source>
</evidence>
<dbReference type="InterPro" id="IPR000432">
    <property type="entry name" value="DNA_mismatch_repair_MutS_C"/>
</dbReference>
<dbReference type="GO" id="GO:0016887">
    <property type="term" value="F:ATP hydrolysis activity"/>
    <property type="evidence" value="ECO:0007669"/>
    <property type="project" value="InterPro"/>
</dbReference>
<sequence>MLYPVNLEEKLGFDKLREILKDKCNGAVGRSYVDKMRFTSDPRFIRQRIAQVDECVRIYASGESFPHSGFIDVENYLDKAEIINAFLLEDELFDLKTAFTTLKDCLTFFNTADPTLYPELVRVSEVVEFNPMILSDIDMILDDKGKIRDNASPELVQIRKALLKELSSLRSRTASVLQQMKKSGYAKDDAIPTLREGRIVVPVPAEHKRHVTGFVHDASSTGQTVFIEPQELLQLNNSIKDLELRERQEVIRILTEITNKIRPQIPGLKKGNNYLGIIDFINAKANFAMIQESIKPVIVDEPLIAWYHVAHPLLLWSFMEQSKQDQVVRQKIELDEERGRILIISGPNAGGKSIAMQTVALVQYMFQCGMLVPMVEGSKMGIFEDIMMDYGDDQSLENDLSTYSSHLTNMRAMLTKGSEKSLITIDEFGSGTEPELGGVIAESILEQMNRQQMWGCITTHYANLKFYAEKEVGLQNGAMRYDVEKLQPLYKLEQGQPGSSFALEIAQKIGLPKKVVNIARHKAGRKKINMEELLRNLEEEKKEFSQKNSEVRRLEQKLKSAKEKFEIRSIELQNKKQSIINKAREDAQKVLDTANKKIEHTIKEIRESNAEKEKTKKLRQNMENFRVSNQPTKGNDKAKKEEVSYEVIGGTITIGDAVRVKGQPTIGEVISLSPKEAEIIIGDLRTKVKLNRLERISKKEFRKEVREKSIGVSAASSITQKRVDFKSQLDLRGKRAEEVMYDLDDFMDSAIMLGETSVRIVHGKGTGALREVVRNHLRTFKGIKNVADDHPDRGGAGVTVVTLR</sequence>
<keyword evidence="5 7" id="KW-0694">RNA-binding</keyword>
<dbReference type="GO" id="GO:0019843">
    <property type="term" value="F:rRNA binding"/>
    <property type="evidence" value="ECO:0007669"/>
    <property type="project" value="UniProtKB-UniRule"/>
</dbReference>
<comment type="function">
    <text evidence="7">Acts as a ribosome collision sensor, splitting the ribosome into its 2 subunits. Detects stalled/collided 70S ribosomes which it binds and splits by an ATP-hydrolysis driven conformational change. Acts upstream of the ribosome quality control system (RQC), a ribosome-associated complex that mediates the extraction of incompletely synthesized nascent chains from stalled ribosomes and their subsequent degradation. Probably generates substrates for RQC.</text>
</comment>
<dbReference type="GO" id="GO:0140664">
    <property type="term" value="F:ATP-dependent DNA damage sensor activity"/>
    <property type="evidence" value="ECO:0007669"/>
    <property type="project" value="InterPro"/>
</dbReference>
<dbReference type="SMART" id="SM00463">
    <property type="entry name" value="SMR"/>
    <property type="match status" value="1"/>
</dbReference>
<keyword evidence="7" id="KW-0540">Nuclease</keyword>
<dbReference type="GO" id="GO:0072344">
    <property type="term" value="P:rescue of stalled ribosome"/>
    <property type="evidence" value="ECO:0007669"/>
    <property type="project" value="UniProtKB-UniRule"/>
</dbReference>
<dbReference type="EMBL" id="CP034562">
    <property type="protein sequence ID" value="AZQ62543.1"/>
    <property type="molecule type" value="Genomic_DNA"/>
</dbReference>
<evidence type="ECO:0000313" key="10">
    <source>
        <dbReference type="EMBL" id="AZQ62543.1"/>
    </source>
</evidence>
<evidence type="ECO:0000256" key="5">
    <source>
        <dbReference type="ARBA" id="ARBA00022884"/>
    </source>
</evidence>
<dbReference type="Proteomes" id="UP000267268">
    <property type="component" value="Chromosome 1"/>
</dbReference>
<gene>
    <name evidence="7" type="primary">mutS2</name>
    <name evidence="7" type="synonym">rqcU</name>
    <name evidence="10" type="ORF">EI427_09940</name>
</gene>
<dbReference type="Gene3D" id="3.30.1370.110">
    <property type="match status" value="1"/>
</dbReference>
<organism evidence="10 11">
    <name type="scientific">Flammeovirga pectinis</name>
    <dbReference type="NCBI Taxonomy" id="2494373"/>
    <lineage>
        <taxon>Bacteria</taxon>
        <taxon>Pseudomonadati</taxon>
        <taxon>Bacteroidota</taxon>
        <taxon>Cytophagia</taxon>
        <taxon>Cytophagales</taxon>
        <taxon>Flammeovirgaceae</taxon>
        <taxon>Flammeovirga</taxon>
    </lineage>
</organism>
<dbReference type="PANTHER" id="PTHR48466">
    <property type="entry name" value="OS10G0509000 PROTEIN-RELATED"/>
    <property type="match status" value="1"/>
</dbReference>
<dbReference type="InterPro" id="IPR027417">
    <property type="entry name" value="P-loop_NTPase"/>
</dbReference>
<dbReference type="FunFam" id="3.40.50.300:FF:000830">
    <property type="entry name" value="Endonuclease MutS2"/>
    <property type="match status" value="1"/>
</dbReference>
<dbReference type="Pfam" id="PF20297">
    <property type="entry name" value="MSSS"/>
    <property type="match status" value="1"/>
</dbReference>
<dbReference type="Pfam" id="PF01713">
    <property type="entry name" value="Smr"/>
    <property type="match status" value="1"/>
</dbReference>
<evidence type="ECO:0000256" key="7">
    <source>
        <dbReference type="HAMAP-Rule" id="MF_00092"/>
    </source>
</evidence>
<name>A0A3Q9FN76_9BACT</name>
<evidence type="ECO:0000259" key="9">
    <source>
        <dbReference type="PROSITE" id="PS50828"/>
    </source>
</evidence>